<dbReference type="Proteomes" id="UP001519460">
    <property type="component" value="Unassembled WGS sequence"/>
</dbReference>
<dbReference type="AlphaFoldDB" id="A0ABD0LFB9"/>
<name>A0ABD0LFB9_9CAEN</name>
<evidence type="ECO:0000313" key="2">
    <source>
        <dbReference type="Proteomes" id="UP001519460"/>
    </source>
</evidence>
<proteinExistence type="predicted"/>
<accession>A0ABD0LFB9</accession>
<dbReference type="EMBL" id="JACVVK020000056">
    <property type="protein sequence ID" value="KAK7497709.1"/>
    <property type="molecule type" value="Genomic_DNA"/>
</dbReference>
<comment type="caution">
    <text evidence="1">The sequence shown here is derived from an EMBL/GenBank/DDBJ whole genome shotgun (WGS) entry which is preliminary data.</text>
</comment>
<protein>
    <submittedName>
        <fullName evidence="1">Uncharacterized protein</fullName>
    </submittedName>
</protein>
<evidence type="ECO:0000313" key="1">
    <source>
        <dbReference type="EMBL" id="KAK7497709.1"/>
    </source>
</evidence>
<keyword evidence="2" id="KW-1185">Reference proteome</keyword>
<gene>
    <name evidence="1" type="ORF">BaRGS_00011104</name>
</gene>
<sequence length="108" mass="11505">MTGVLFAAAEVAGGVRCHPTALGMRETGDGLSHRARVEDAIVVDDKDNSSAIPTLFFWSDSGLPWLWPELLSRHVMEGSQCPLAGAQARMLQCAPVLHCGFTVDVPAS</sequence>
<reference evidence="1 2" key="1">
    <citation type="journal article" date="2023" name="Sci. Data">
        <title>Genome assembly of the Korean intertidal mud-creeper Batillaria attramentaria.</title>
        <authorList>
            <person name="Patra A.K."/>
            <person name="Ho P.T."/>
            <person name="Jun S."/>
            <person name="Lee S.J."/>
            <person name="Kim Y."/>
            <person name="Won Y.J."/>
        </authorList>
    </citation>
    <scope>NUCLEOTIDE SEQUENCE [LARGE SCALE GENOMIC DNA]</scope>
    <source>
        <strain evidence="1">Wonlab-2016</strain>
    </source>
</reference>
<organism evidence="1 2">
    <name type="scientific">Batillaria attramentaria</name>
    <dbReference type="NCBI Taxonomy" id="370345"/>
    <lineage>
        <taxon>Eukaryota</taxon>
        <taxon>Metazoa</taxon>
        <taxon>Spiralia</taxon>
        <taxon>Lophotrochozoa</taxon>
        <taxon>Mollusca</taxon>
        <taxon>Gastropoda</taxon>
        <taxon>Caenogastropoda</taxon>
        <taxon>Sorbeoconcha</taxon>
        <taxon>Cerithioidea</taxon>
        <taxon>Batillariidae</taxon>
        <taxon>Batillaria</taxon>
    </lineage>
</organism>